<dbReference type="PANTHER" id="PTHR36920:SF1">
    <property type="entry name" value="OUTER MEMBRANE PROTEIN W"/>
    <property type="match status" value="1"/>
</dbReference>
<comment type="caution">
    <text evidence="2">The sequence shown here is derived from an EMBL/GenBank/DDBJ whole genome shotgun (WGS) entry which is preliminary data.</text>
</comment>
<dbReference type="EMBL" id="JAMFLX010000006">
    <property type="protein sequence ID" value="MCL6269567.1"/>
    <property type="molecule type" value="Genomic_DNA"/>
</dbReference>
<sequence length="228" mass="24582">MTKMIKLSGLTLAISAALTLSAGAQAYQAGDMVMRAGFATVSPNTDSGKLKADGAAVTPATTVDVDSNTQLGLTFTYMLTDHVGLELLAATPFKHTIKVKGGLASLGKLADVEHLPPTLSVQYFPMDSSSVLQPYVGAGLNYTTFFDESFKGDNKTKFRSLELEDSWGIAFQAGVDYMLTDNLGLNAAVWWIDIDTEATFKSADGATKYKVDVELDPWVYMVGMNYKF</sequence>
<dbReference type="Gene3D" id="2.40.160.20">
    <property type="match status" value="1"/>
</dbReference>
<dbReference type="SUPFAM" id="SSF56925">
    <property type="entry name" value="OMPA-like"/>
    <property type="match status" value="1"/>
</dbReference>
<evidence type="ECO:0000313" key="2">
    <source>
        <dbReference type="EMBL" id="MCL6269567.1"/>
    </source>
</evidence>
<dbReference type="Pfam" id="PF03922">
    <property type="entry name" value="OmpW"/>
    <property type="match status" value="1"/>
</dbReference>
<protein>
    <submittedName>
        <fullName evidence="2">Outer membrane beta-barrel protein</fullName>
    </submittedName>
</protein>
<gene>
    <name evidence="2" type="ORF">M3P05_06385</name>
</gene>
<keyword evidence="1" id="KW-0732">Signal</keyword>
<proteinExistence type="predicted"/>
<keyword evidence="3" id="KW-1185">Reference proteome</keyword>
<dbReference type="Proteomes" id="UP001203338">
    <property type="component" value="Unassembled WGS sequence"/>
</dbReference>
<evidence type="ECO:0000313" key="3">
    <source>
        <dbReference type="Proteomes" id="UP001203338"/>
    </source>
</evidence>
<feature type="chain" id="PRO_5047371271" evidence="1">
    <location>
        <begin position="27"/>
        <end position="228"/>
    </location>
</feature>
<dbReference type="PANTHER" id="PTHR36920">
    <property type="match status" value="1"/>
</dbReference>
<dbReference type="InterPro" id="IPR005618">
    <property type="entry name" value="OMPW"/>
</dbReference>
<feature type="signal peptide" evidence="1">
    <location>
        <begin position="1"/>
        <end position="26"/>
    </location>
</feature>
<reference evidence="2 3" key="1">
    <citation type="submission" date="2022-05" db="EMBL/GenBank/DDBJ databases">
        <authorList>
            <person name="Park J.-S."/>
        </authorList>
    </citation>
    <scope>NUCLEOTIDE SEQUENCE [LARGE SCALE GENOMIC DNA]</scope>
    <source>
        <strain evidence="2 3">2012CJ34-2</strain>
    </source>
</reference>
<dbReference type="InterPro" id="IPR011250">
    <property type="entry name" value="OMP/PagP_B-barrel"/>
</dbReference>
<name>A0ABT0PDW7_9GAMM</name>
<organism evidence="2 3">
    <name type="scientific">Parendozoicomonas callyspongiae</name>
    <dbReference type="NCBI Taxonomy" id="2942213"/>
    <lineage>
        <taxon>Bacteria</taxon>
        <taxon>Pseudomonadati</taxon>
        <taxon>Pseudomonadota</taxon>
        <taxon>Gammaproteobacteria</taxon>
        <taxon>Oceanospirillales</taxon>
        <taxon>Endozoicomonadaceae</taxon>
        <taxon>Parendozoicomonas</taxon>
    </lineage>
</organism>
<accession>A0ABT0PDW7</accession>
<dbReference type="RefSeq" id="WP_249698609.1">
    <property type="nucleotide sequence ID" value="NZ_JAMFLX010000006.1"/>
</dbReference>
<evidence type="ECO:0000256" key="1">
    <source>
        <dbReference type="SAM" id="SignalP"/>
    </source>
</evidence>